<proteinExistence type="predicted"/>
<protein>
    <submittedName>
        <fullName evidence="1">Uncharacterized protein</fullName>
    </submittedName>
</protein>
<dbReference type="InterPro" id="IPR022085">
    <property type="entry name" value="OpdG"/>
</dbReference>
<name>A0A0E3D8Q5_PENJA</name>
<dbReference type="AlphaFoldDB" id="A0A0E3D8Q5"/>
<organism evidence="1">
    <name type="scientific">Penicillium janthinellum</name>
    <name type="common">Penicillium vitale</name>
    <dbReference type="NCBI Taxonomy" id="5079"/>
    <lineage>
        <taxon>Eukaryota</taxon>
        <taxon>Fungi</taxon>
        <taxon>Dikarya</taxon>
        <taxon>Ascomycota</taxon>
        <taxon>Pezizomycotina</taxon>
        <taxon>Eurotiomycetes</taxon>
        <taxon>Eurotiomycetidae</taxon>
        <taxon>Eurotiales</taxon>
        <taxon>Aspergillaceae</taxon>
        <taxon>Penicillium</taxon>
    </lineage>
</organism>
<sequence length="281" mass="32215">MTFIKLHINEANLTMKEVYGNYSDWKLFCILRRYLEPRKRHLSLKEATILIFKIIMPTKLGKFIEYPAKAFGRVMLDVARQIPYSHTSQGRLVQLLEQFHRFIELNLTNDQETEVLNLVMGGLIQAAREMYNGYLDPSPLERASYLNLSSFLARLASTGILGSSWAVATMRDALERDISKDTESYNCHMAAAALWIQHYGLCLFYAMAHHSQKTGRRIQQKCRVGPLYSGSAFGVGRWNFWRNTFDLAVKTCDLDNDCRDLVLSALCLMNEITEIGVVEAR</sequence>
<dbReference type="PANTHER" id="PTHR38797">
    <property type="entry name" value="NUCLEAR PORE COMPLEX PROTEIN NUP85-RELATED"/>
    <property type="match status" value="1"/>
</dbReference>
<reference evidence="1" key="1">
    <citation type="journal article" date="2015" name="Toxins">
        <title>Molecular cloning and functional analysis of gene clusters for the biosynthesis of indole-diterpenes in Penicillium crustosum and P. janthinellum.</title>
        <authorList>
            <person name="Nicholson M.J."/>
            <person name="Eaton C.J."/>
            <person name="Starkel C."/>
            <person name="Tapper B.A."/>
            <person name="Cox M.P."/>
            <person name="Scott B."/>
        </authorList>
    </citation>
    <scope>NUCLEOTIDE SEQUENCE</scope>
    <source>
        <strain evidence="1">PN2408</strain>
    </source>
</reference>
<evidence type="ECO:0000313" key="1">
    <source>
        <dbReference type="EMBL" id="AGZ20489.1"/>
    </source>
</evidence>
<dbReference type="Pfam" id="PF12311">
    <property type="entry name" value="DUF3632"/>
    <property type="match status" value="1"/>
</dbReference>
<dbReference type="PANTHER" id="PTHR38797:SF4">
    <property type="entry name" value="NUCLEAR PORE COMPLEX PROTEIN NUP85"/>
    <property type="match status" value="1"/>
</dbReference>
<dbReference type="EMBL" id="KF280651">
    <property type="protein sequence ID" value="AGZ20489.1"/>
    <property type="molecule type" value="Genomic_DNA"/>
</dbReference>
<accession>A0A0E3D8Q5</accession>
<dbReference type="InterPro" id="IPR053204">
    <property type="entry name" value="Oxopyrrolidines_Biosynth-assoc"/>
</dbReference>